<evidence type="ECO:0008006" key="3">
    <source>
        <dbReference type="Google" id="ProtNLM"/>
    </source>
</evidence>
<organism evidence="1 2">
    <name type="scientific">Candidatus Parvarchaeum acidophilus ARMAN-5</name>
    <dbReference type="NCBI Taxonomy" id="662762"/>
    <lineage>
        <taxon>Archaea</taxon>
        <taxon>Candidatus Parvarchaeota</taxon>
        <taxon>Candidatus Parvarchaeum</taxon>
    </lineage>
</organism>
<dbReference type="InterPro" id="IPR013320">
    <property type="entry name" value="ConA-like_dom_sf"/>
</dbReference>
<accession>D6GVS0</accession>
<dbReference type="EMBL" id="GG745556">
    <property type="protein sequence ID" value="EFD92675.1"/>
    <property type="molecule type" value="Genomic_DNA"/>
</dbReference>
<gene>
    <name evidence="1" type="ORF">BJBARM5_0587</name>
</gene>
<dbReference type="Gene3D" id="2.60.120.200">
    <property type="match status" value="1"/>
</dbReference>
<dbReference type="Proteomes" id="UP000009376">
    <property type="component" value="Unassembled WGS sequence"/>
</dbReference>
<proteinExistence type="predicted"/>
<protein>
    <recommendedName>
        <fullName evidence="3">LamG-like jellyroll fold domain-containing protein</fullName>
    </recommendedName>
</protein>
<name>D6GVS0_PARA5</name>
<evidence type="ECO:0000313" key="2">
    <source>
        <dbReference type="Proteomes" id="UP000009376"/>
    </source>
</evidence>
<sequence>MSTAPFFNGNWVFVAISVKAPNYYAQLDSSSATTTNDNTYTEKKEIRIGDEFHQCDEAQFVGYISNVQLYNVFLSPAQLEQAYKNGITAPPIVTNSSLVACGT</sequence>
<dbReference type="AlphaFoldDB" id="D6GVS0"/>
<dbReference type="SUPFAM" id="SSF49899">
    <property type="entry name" value="Concanavalin A-like lectins/glucanases"/>
    <property type="match status" value="1"/>
</dbReference>
<reference evidence="1 2" key="1">
    <citation type="journal article" date="2010" name="Proc. Natl. Acad. Sci. U.S.A.">
        <title>Enigmatic, ultrasmall, uncultivated Archaea.</title>
        <authorList>
            <person name="Baker B.J."/>
            <person name="Comolli L.R."/>
            <person name="Dick G.J."/>
            <person name="Hauser L.J."/>
            <person name="Hyatt D."/>
            <person name="Dill B.D."/>
            <person name="Land M.L."/>
            <person name="Verberkmoes N.C."/>
            <person name="Hettich R.L."/>
            <person name="Banfield J.F."/>
        </authorList>
    </citation>
    <scope>NUCLEOTIDE SEQUENCE [LARGE SCALE GENOMIC DNA]</scope>
</reference>
<evidence type="ECO:0000313" key="1">
    <source>
        <dbReference type="EMBL" id="EFD92675.1"/>
    </source>
</evidence>